<accession>Q74N07</accession>
<dbReference type="HOGENOM" id="CLU_459031_0_0_2"/>
<reference evidence="2 3" key="1">
    <citation type="journal article" date="2003" name="Proc. Natl. Acad. Sci. U.S.A.">
        <title>The genome of Nanoarchaeum equitans: insights into early archaeal evolution and derived parasitism.</title>
        <authorList>
            <person name="Waters E."/>
            <person name="Hohn M.J."/>
            <person name="Ahel I."/>
            <person name="Graham D.E."/>
            <person name="Adams M.D."/>
            <person name="Barnstead M."/>
            <person name="Beeson K.Y."/>
            <person name="Bibbs L."/>
            <person name="Bolanos R."/>
            <person name="Keller M."/>
            <person name="Kretz K."/>
            <person name="Lin X."/>
            <person name="Mathur E."/>
            <person name="Ni J."/>
            <person name="Podar M."/>
            <person name="Richardson T."/>
            <person name="Sutton G.G."/>
            <person name="Simon M."/>
            <person name="Soll D."/>
            <person name="Stetter K.O."/>
            <person name="Short J.M."/>
            <person name="Noordewier M."/>
        </authorList>
    </citation>
    <scope>NUCLEOTIDE SEQUENCE [LARGE SCALE GENOMIC DNA]</scope>
    <source>
        <strain evidence="2 3">Kin4-M</strain>
    </source>
</reference>
<feature type="region of interest" description="Disordered" evidence="1">
    <location>
        <begin position="129"/>
        <end position="150"/>
    </location>
</feature>
<feature type="compositionally biased region" description="Basic residues" evidence="1">
    <location>
        <begin position="139"/>
        <end position="149"/>
    </location>
</feature>
<name>Q74N07_NANEQ</name>
<dbReference type="EMBL" id="AE017199">
    <property type="protein sequence ID" value="AAR39202.1"/>
    <property type="molecule type" value="Genomic_DNA"/>
</dbReference>
<protein>
    <submittedName>
        <fullName evidence="2">NEQ353</fullName>
    </submittedName>
</protein>
<gene>
    <name evidence="2" type="ordered locus">NEQ353</name>
</gene>
<sequence length="594" mass="69673">MNWPYWLDFKEPYQNEKGEWVCPYCKETFPTKEDAYPRLIMTLGSYQRLYREYPDLRTFLEEQWRSSDGHPCPQFTRYFWKRYNERWKDIEIKSRLSEESQSTEEIEKKEGIINDALETVRRISPVERKPMHSPTTKIEKKKGNRKYEKRKAEKKVEEGKVVYESAGISKAVIAIAVALAAVVGFVILNNELHISDKILKYYSVLNKNKSVAKIEHKMDIEDVKIYPSENIEEQYSENDKYPECDEYGENSNYPHIIPACNYKGHISIVRFFLLGDRWYSIKLNISKSIYYGAKNGFKSYRYYCIGDACIEEKDWETKYYKAFIFDPHQKDIFKAIIRQLDLYSWRDENRFVELATSFVQNIPYDYDKYYNKSGNTRFPVEVLVDNKGVCGEKSLLLAGILAYAGYDVVLFEFKKENHMAVGIKCPCKNTFRGTGYCYIESTSLTPIGYVPEEFIGGIKLRSKPKIIKVSDGTKMYTNCKYIDYPPTYYKNEIIEKVRNYLESNYDLVYEEELTRSIGKKYLPPGYTSGTTWRIPIKGGHPDFILANFIKCHVKGKCDKNRSKGLDESLSRYHYFGVDIIEEGGKYYLTLLLAN</sequence>
<proteinExistence type="predicted"/>
<evidence type="ECO:0000313" key="2">
    <source>
        <dbReference type="EMBL" id="AAR39202.1"/>
    </source>
</evidence>
<organism evidence="2 3">
    <name type="scientific">Nanoarchaeum equitans (strain Kin4-M)</name>
    <dbReference type="NCBI Taxonomy" id="228908"/>
    <lineage>
        <taxon>Archaea</taxon>
        <taxon>Nanobdellota</taxon>
        <taxon>Candidatus Nanoarchaeia</taxon>
        <taxon>Nanoarchaeales</taxon>
        <taxon>Nanoarchaeaceae</taxon>
        <taxon>Nanoarchaeum</taxon>
    </lineage>
</organism>
<dbReference type="EnsemblBacteria" id="AAR39202">
    <property type="protein sequence ID" value="AAR39202"/>
    <property type="gene ID" value="NEQ353"/>
</dbReference>
<dbReference type="AlphaFoldDB" id="Q74N07"/>
<evidence type="ECO:0000256" key="1">
    <source>
        <dbReference type="SAM" id="MobiDB-lite"/>
    </source>
</evidence>
<dbReference type="Proteomes" id="UP000000578">
    <property type="component" value="Chromosome"/>
</dbReference>
<dbReference type="PATRIC" id="fig|228908.8.peg.363"/>
<dbReference type="KEGG" id="neq:NEQ353"/>
<keyword evidence="3" id="KW-1185">Reference proteome</keyword>
<evidence type="ECO:0000313" key="3">
    <source>
        <dbReference type="Proteomes" id="UP000000578"/>
    </source>
</evidence>
<dbReference type="BioCyc" id="NEQU228908:GJB6-379-MONOMER"/>